<sequence>MGLDVIGVAVPAVFVVGDDNVGPVLLHQRGEAGSGVGHRDVGKRLWVVVRLPAGHARVAISQQLHMIDAEVAG</sequence>
<dbReference type="Proteomes" id="UP000502508">
    <property type="component" value="Chromosome"/>
</dbReference>
<dbReference type="KEGG" id="pfla:Pflav_013070"/>
<dbReference type="EMBL" id="AP022870">
    <property type="protein sequence ID" value="BCB74897.1"/>
    <property type="molecule type" value="Genomic_DNA"/>
</dbReference>
<reference evidence="1 2" key="1">
    <citation type="submission" date="2020-03" db="EMBL/GenBank/DDBJ databases">
        <title>Whole genome shotgun sequence of Phytohabitans flavus NBRC 107702.</title>
        <authorList>
            <person name="Komaki H."/>
            <person name="Tamura T."/>
        </authorList>
    </citation>
    <scope>NUCLEOTIDE SEQUENCE [LARGE SCALE GENOMIC DNA]</scope>
    <source>
        <strain evidence="1 2">NBRC 107702</strain>
    </source>
</reference>
<protein>
    <submittedName>
        <fullName evidence="1">Uncharacterized protein</fullName>
    </submittedName>
</protein>
<gene>
    <name evidence="1" type="ORF">Pflav_013070</name>
</gene>
<dbReference type="AlphaFoldDB" id="A0A6F8XM63"/>
<reference evidence="1 2" key="2">
    <citation type="submission" date="2020-03" db="EMBL/GenBank/DDBJ databases">
        <authorList>
            <person name="Ichikawa N."/>
            <person name="Kimura A."/>
            <person name="Kitahashi Y."/>
            <person name="Uohara A."/>
        </authorList>
    </citation>
    <scope>NUCLEOTIDE SEQUENCE [LARGE SCALE GENOMIC DNA]</scope>
    <source>
        <strain evidence="1 2">NBRC 107702</strain>
    </source>
</reference>
<keyword evidence="2" id="KW-1185">Reference proteome</keyword>
<organism evidence="1 2">
    <name type="scientific">Phytohabitans flavus</name>
    <dbReference type="NCBI Taxonomy" id="1076124"/>
    <lineage>
        <taxon>Bacteria</taxon>
        <taxon>Bacillati</taxon>
        <taxon>Actinomycetota</taxon>
        <taxon>Actinomycetes</taxon>
        <taxon>Micromonosporales</taxon>
        <taxon>Micromonosporaceae</taxon>
    </lineage>
</organism>
<evidence type="ECO:0000313" key="2">
    <source>
        <dbReference type="Proteomes" id="UP000502508"/>
    </source>
</evidence>
<accession>A0A6F8XM63</accession>
<name>A0A6F8XM63_9ACTN</name>
<proteinExistence type="predicted"/>
<evidence type="ECO:0000313" key="1">
    <source>
        <dbReference type="EMBL" id="BCB74897.1"/>
    </source>
</evidence>